<dbReference type="Gene3D" id="3.40.366.10">
    <property type="entry name" value="Malonyl-Coenzyme A Acyl Carrier Protein, domain 2"/>
    <property type="match status" value="1"/>
</dbReference>
<dbReference type="InterPro" id="IPR001227">
    <property type="entry name" value="Ac_transferase_dom_sf"/>
</dbReference>
<dbReference type="InterPro" id="IPR020841">
    <property type="entry name" value="PKS_Beta-ketoAc_synthase_dom"/>
</dbReference>
<evidence type="ECO:0000256" key="6">
    <source>
        <dbReference type="ARBA" id="ARBA00023268"/>
    </source>
</evidence>
<dbReference type="SMART" id="SM00826">
    <property type="entry name" value="PKS_DH"/>
    <property type="match status" value="1"/>
</dbReference>
<dbReference type="SMART" id="SM00827">
    <property type="entry name" value="PKS_AT"/>
    <property type="match status" value="1"/>
</dbReference>
<dbReference type="PROSITE" id="PS00606">
    <property type="entry name" value="KS3_1"/>
    <property type="match status" value="1"/>
</dbReference>
<dbReference type="InterPro" id="IPR013968">
    <property type="entry name" value="PKS_KR"/>
</dbReference>
<dbReference type="InterPro" id="IPR032821">
    <property type="entry name" value="PKS_assoc"/>
</dbReference>
<feature type="domain" description="Ketosynthase family 3 (KS3)" evidence="11">
    <location>
        <begin position="45"/>
        <end position="475"/>
    </location>
</feature>
<reference evidence="13" key="1">
    <citation type="submission" date="2023-02" db="EMBL/GenBank/DDBJ databases">
        <authorList>
            <person name="Palmer J.M."/>
        </authorList>
    </citation>
    <scope>NUCLEOTIDE SEQUENCE</scope>
    <source>
        <strain evidence="13">FW57</strain>
    </source>
</reference>
<dbReference type="GO" id="GO:0016491">
    <property type="term" value="F:oxidoreductase activity"/>
    <property type="evidence" value="ECO:0007669"/>
    <property type="project" value="UniProtKB-KW"/>
</dbReference>
<dbReference type="Gene3D" id="3.40.50.720">
    <property type="entry name" value="NAD(P)-binding Rossmann-like Domain"/>
    <property type="match status" value="1"/>
</dbReference>
<accession>A0AAD4I046</accession>
<dbReference type="PROSITE" id="PS52019">
    <property type="entry name" value="PKS_MFAS_DH"/>
    <property type="match status" value="1"/>
</dbReference>
<feature type="region of interest" description="Disordered" evidence="9">
    <location>
        <begin position="1"/>
        <end position="39"/>
    </location>
</feature>
<dbReference type="GO" id="GO:0031177">
    <property type="term" value="F:phosphopantetheine binding"/>
    <property type="evidence" value="ECO:0007669"/>
    <property type="project" value="InterPro"/>
</dbReference>
<dbReference type="InterPro" id="IPR057326">
    <property type="entry name" value="KR_dom"/>
</dbReference>
<dbReference type="InterPro" id="IPR036736">
    <property type="entry name" value="ACP-like_sf"/>
</dbReference>
<keyword evidence="3" id="KW-0808">Transferase</keyword>
<dbReference type="GO" id="GO:0004312">
    <property type="term" value="F:fatty acid synthase activity"/>
    <property type="evidence" value="ECO:0007669"/>
    <property type="project" value="TreeGrafter"/>
</dbReference>
<evidence type="ECO:0000256" key="7">
    <source>
        <dbReference type="ARBA" id="ARBA00023315"/>
    </source>
</evidence>
<keyword evidence="7" id="KW-0012">Acyltransferase</keyword>
<feature type="compositionally biased region" description="Polar residues" evidence="9">
    <location>
        <begin position="28"/>
        <end position="39"/>
    </location>
</feature>
<dbReference type="CDD" id="cd02440">
    <property type="entry name" value="AdoMet_MTases"/>
    <property type="match status" value="1"/>
</dbReference>
<keyword evidence="5" id="KW-0560">Oxidoreductase</keyword>
<dbReference type="FunFam" id="3.40.50.720:FF:000209">
    <property type="entry name" value="Polyketide synthase Pks12"/>
    <property type="match status" value="1"/>
</dbReference>
<evidence type="ECO:0000256" key="2">
    <source>
        <dbReference type="ARBA" id="ARBA00022553"/>
    </source>
</evidence>
<dbReference type="InterPro" id="IPR036291">
    <property type="entry name" value="NAD(P)-bd_dom_sf"/>
</dbReference>
<keyword evidence="4" id="KW-0521">NADP</keyword>
<dbReference type="InterPro" id="IPR018201">
    <property type="entry name" value="Ketoacyl_synth_AS"/>
</dbReference>
<feature type="region of interest" description="C-terminal hotdog fold" evidence="8">
    <location>
        <begin position="1168"/>
        <end position="1324"/>
    </location>
</feature>
<dbReference type="SMART" id="SM00829">
    <property type="entry name" value="PKS_ER"/>
    <property type="match status" value="1"/>
</dbReference>
<dbReference type="PANTHER" id="PTHR43775:SF29">
    <property type="entry name" value="ASPERFURANONE POLYKETIDE SYNTHASE AFOG-RELATED"/>
    <property type="match status" value="1"/>
</dbReference>
<dbReference type="InterPro" id="IPR014043">
    <property type="entry name" value="Acyl_transferase_dom"/>
</dbReference>
<evidence type="ECO:0000256" key="3">
    <source>
        <dbReference type="ARBA" id="ARBA00022679"/>
    </source>
</evidence>
<dbReference type="Pfam" id="PF14765">
    <property type="entry name" value="PS-DH"/>
    <property type="match status" value="1"/>
</dbReference>
<evidence type="ECO:0000256" key="9">
    <source>
        <dbReference type="SAM" id="MobiDB-lite"/>
    </source>
</evidence>
<dbReference type="InterPro" id="IPR056501">
    <property type="entry name" value="NAD-bd_HRPKS_sdrA"/>
</dbReference>
<dbReference type="SUPFAM" id="SSF50129">
    <property type="entry name" value="GroES-like"/>
    <property type="match status" value="1"/>
</dbReference>
<dbReference type="Gene3D" id="3.40.50.150">
    <property type="entry name" value="Vaccinia Virus protein VP39"/>
    <property type="match status" value="1"/>
</dbReference>
<dbReference type="InterPro" id="IPR009081">
    <property type="entry name" value="PP-bd_ACP"/>
</dbReference>
<dbReference type="SMART" id="SM00822">
    <property type="entry name" value="PKS_KR"/>
    <property type="match status" value="1"/>
</dbReference>
<dbReference type="CDD" id="cd00833">
    <property type="entry name" value="PKS"/>
    <property type="match status" value="1"/>
</dbReference>
<dbReference type="Pfam" id="PF23297">
    <property type="entry name" value="ACP_SdgA_C"/>
    <property type="match status" value="1"/>
</dbReference>
<keyword evidence="14" id="KW-1185">Reference proteome</keyword>
<dbReference type="GO" id="GO:0044550">
    <property type="term" value="P:secondary metabolite biosynthetic process"/>
    <property type="evidence" value="ECO:0007669"/>
    <property type="project" value="TreeGrafter"/>
</dbReference>
<evidence type="ECO:0000313" key="14">
    <source>
        <dbReference type="Proteomes" id="UP001197093"/>
    </source>
</evidence>
<dbReference type="InterPro" id="IPR011032">
    <property type="entry name" value="GroES-like_sf"/>
</dbReference>
<dbReference type="Gene3D" id="3.10.129.110">
    <property type="entry name" value="Polyketide synthase dehydratase"/>
    <property type="match status" value="1"/>
</dbReference>
<feature type="region of interest" description="N-terminal hotdog fold" evidence="8">
    <location>
        <begin position="1004"/>
        <end position="1139"/>
    </location>
</feature>
<feature type="active site" description="Proton donor; for dehydratase activity" evidence="8">
    <location>
        <position position="1234"/>
    </location>
</feature>
<sequence>MAATSSASKESPGAHLVNGKLNGHHQSDGGSLNGVSDLSTPTSAMEPVAIIGMSIRFPGDATSPEAFWDMLVAGRSAWSEIPASRFNIDAWYHANPDRIDAMNVRSGHFLRQDPGVFDAPFFSISQSEANSLEPDQRIILETSYHALESAGLPMESLAGTNTSVFMGTFGREYGTFWSRDPMQLPKYAGTGTGPALLANRVSWFYDLRGTSITLDTACSSSMNALHLACESLRTGGSDAALVGGSNLILNPDTAMIPLTNLGFLSPDGRCYAFDHRANGYARGEGYGVLVLKRLKDAITAGDTIRAVIRATGSNQDGRTPGISQPRAEAQAALIRQTYASAGLPLTGTRFFEAHGTGTAVGDPIEASAIAQVFGPHRSVDSPLYVGAVKSSIGHLEGASALAGLVKTILTLEKGVIPPNINLEKINPKIPVDDWHIAFPTEPVPWPKDGSDVPVRRASVSSFGYGGANAHVILEDTASYLTTHGLRGKHKTVGKTASPPTHTAITNGKTNGGGDGSRQPRDRLLVWSAADEEGIQRLGTAYSEYLSTRAEHLGDAKAQELLDEIAYTLGAKRSVLPWKSFLVASSLSQLHETLQTNVLPKPIRSSTAASASGPGLAFVFTGQGAQWHAMGRELLSYPIFERSIQEADAYIKSQLGCEWSVTEELLSRGEGDTNVNKPAYSQCLCTVLQVALVDLLRSWGIQPSAVVGHSSGEIAAAYCAGGLSRESAWRTAYFRGALAAELEGQLKEVGQPGAMMAVGVSEEELAPYLERLNGAVTVGCVNAPANLTVTGSAKGVAALQVELESNQVFCRRLKVTLPYHSWRMKTIAESYTRSLEGICLGHQVAETGKAPVMYSSVTGAAVEIQRLSEPEYWVSNLVSTVQFSGAVSSLIAASGIEHFVEVGPTAALKRPVQDISNTGKGHGKVIYYSVLQRNQPASKTALEMAGQLFCNGYPVNLTAVNTAPLRGKDISMAVDLPSYPFNHSKRYWDESRISKNFRFRKHPRHELLGTQVPDWNHLEPRWRNFLRVSESSWIAEHEFNGSAIYPASGMIVMVVEAARQIANPPAGSSITGFRIRDMTLKKALMVSTAAEGVETQLTLRPRKHTGTAAHDASSFSVYQLSGDEWTELCHGTIITEYSDEHTSEVEQPETALALQDKRREYEEGRLRCDKTVDTRQLYENLGSMGFKFGPPFQTLEKVRYSNDGDAMATIQLREWENRVKDNRVQPHVIHPAPLDGVFHLAVVASSKGGWRSVPTSVPTALQEMWISHDLLSNSPSGSMGVYTRRKFAGIRDEEYSMVAVDSESGQPCVIVEGYRGTAISSTQDGDTSAMMLADKSAGSRRICYEMHWKPDIDLLTPAQIISHCTHRELQKNSASHKHNIHLAEILCLYHIHQVLASNPNPPPHLPHLQRYLAWMRHALSLPATKARLATPEAVEFFASPSHRAALTAAAAADPNSSASGYDLYATVVAHLPQILAGAVDPLTILFDADTQLAARFYQADFTAANYAQMASVLDLLAHKDANLRVLEVGAGTGGATVGILETLARHGEAGEVGVPRVGEYVYTDISAAFFDSARQRFEGLVGAERLKFRTLDVERDLEAQGFGEGEKFDVVVASNVLHATRDLKGTVRNVRRLLREGGRLVLYEVTDLESARITLAFGTLPGWWLGGEDGREFGPLLSVEGWDSLLKECGFSGAKVVMGDTEGQHSFSVIVSEAVPIANGTSHLASGTSAPCEIVSLQALASYPLDRIACIFLPELTRPFLANIQPDEFETLRGLVAAASSILWVTLGGAEKAENPLADLVVGFGRSMCSERQLTLKFCTLALEDAGEKSAARTIATVFTELTSLPSGAPFESYYLERNGLINVGRVVEANYLNSHVHSQNTQQEPQQEPFHPETDPDRALSLVIGSPALLDTLRFTHEPDHAGPLAPLEIEIRVHASGLNFKDIMVAMGQLPFPTIGIECAGTVTRVGSAVTDALLRPGDRVCTIARGGSFKTYARAHAHIATRIPAAMTFAQAAAFPVAFLTAYYSLFEAARLEKGESVLIHAGAGGVGQAAVQLALMAGAEVFATVSSEAKREVLVREYGVREENVFSSRKLSFAKGVMRRTGGKGVDVVVNSLAGDVLKESWKCIAPMGRFVEIGKRDILANEGLPMGEFAASTTFAAVDLDLIAQLKSRQVGEMLKKIMAWAEEGKLRPQVPLHCHSVSEIENAFRGLQSGKLAGKVVVEMDGGAMVPVVPMRKISYQFDPNASYLISGGLGGLGRSIARWMASRGARYLILLSRSGLKTSSAQTLANELGQLGVRVAAPPCDVSDADALNSALAHCTDEGMPPIKGCIQAAMVLRDSILENMTHADFHTALRPKVQASWNLHAQLPTDLSFFILLSSLGGVVGNTGQSNYAAGNTYQDALARHRTALGLPAASLDVGMMLQVGFVAERAKVAESLIAAGYTAMYESELLAIIEYLCDPAQSARRTSPLRSQILTGVTTQGMFRRKGFEEKDWMRRPEYSHLRQMDLEQEGASGDGENGGTAQSINYATAIPSAPSLAAAVQLVETGLIRKLSKVLFIAEQDIDPALPVYSAGVDSLVAVELKYWFLKELHSEVAVFNILSDESLRSLCGFAVAKSPFWKGEGPREEETLTVELR</sequence>
<dbReference type="InterPro" id="IPR020806">
    <property type="entry name" value="PKS_PP-bd"/>
</dbReference>
<dbReference type="Pfam" id="PF02801">
    <property type="entry name" value="Ketoacyl-synt_C"/>
    <property type="match status" value="1"/>
</dbReference>
<evidence type="ECO:0000259" key="11">
    <source>
        <dbReference type="PROSITE" id="PS52004"/>
    </source>
</evidence>
<dbReference type="InterPro" id="IPR014030">
    <property type="entry name" value="Ketoacyl_synth_N"/>
</dbReference>
<evidence type="ECO:0000256" key="8">
    <source>
        <dbReference type="PROSITE-ProRule" id="PRU01363"/>
    </source>
</evidence>
<evidence type="ECO:0000256" key="5">
    <source>
        <dbReference type="ARBA" id="ARBA00023002"/>
    </source>
</evidence>
<keyword evidence="6" id="KW-0511">Multifunctional enzyme</keyword>
<dbReference type="SUPFAM" id="SSF53335">
    <property type="entry name" value="S-adenosyl-L-methionine-dependent methyltransferases"/>
    <property type="match status" value="1"/>
</dbReference>
<dbReference type="InterPro" id="IPR029063">
    <property type="entry name" value="SAM-dependent_MTases_sf"/>
</dbReference>
<feature type="active site" description="Proton acceptor; for dehydratase activity" evidence="8">
    <location>
        <position position="1036"/>
    </location>
</feature>
<dbReference type="InterPro" id="IPR016036">
    <property type="entry name" value="Malonyl_transacylase_ACP-bd"/>
</dbReference>
<organism evidence="13 14">
    <name type="scientific">Staphylotrichum longicolle</name>
    <dbReference type="NCBI Taxonomy" id="669026"/>
    <lineage>
        <taxon>Eukaryota</taxon>
        <taxon>Fungi</taxon>
        <taxon>Dikarya</taxon>
        <taxon>Ascomycota</taxon>
        <taxon>Pezizomycotina</taxon>
        <taxon>Sordariomycetes</taxon>
        <taxon>Sordariomycetidae</taxon>
        <taxon>Sordariales</taxon>
        <taxon>Chaetomiaceae</taxon>
        <taxon>Staphylotrichum</taxon>
    </lineage>
</organism>
<dbReference type="InterPro" id="IPR020843">
    <property type="entry name" value="ER"/>
</dbReference>
<dbReference type="InterPro" id="IPR050091">
    <property type="entry name" value="PKS_NRPS_Biosynth_Enz"/>
</dbReference>
<dbReference type="CDD" id="cd05195">
    <property type="entry name" value="enoyl_red"/>
    <property type="match status" value="1"/>
</dbReference>
<dbReference type="Pfam" id="PF08240">
    <property type="entry name" value="ADH_N"/>
    <property type="match status" value="1"/>
</dbReference>
<dbReference type="Proteomes" id="UP001197093">
    <property type="component" value="Unassembled WGS sequence"/>
</dbReference>
<dbReference type="Pfam" id="PF21089">
    <property type="entry name" value="PKS_DH_N"/>
    <property type="match status" value="1"/>
</dbReference>
<feature type="domain" description="PKS/mFAS DH" evidence="12">
    <location>
        <begin position="1004"/>
        <end position="1324"/>
    </location>
</feature>
<dbReference type="SUPFAM" id="SSF55048">
    <property type="entry name" value="Probable ACP-binding domain of malonyl-CoA ACP transacylase"/>
    <property type="match status" value="1"/>
</dbReference>
<dbReference type="InterPro" id="IPR020807">
    <property type="entry name" value="PKS_DH"/>
</dbReference>
<dbReference type="InterPro" id="IPR049900">
    <property type="entry name" value="PKS_mFAS_DH"/>
</dbReference>
<dbReference type="Pfam" id="PF00109">
    <property type="entry name" value="ketoacyl-synt"/>
    <property type="match status" value="1"/>
</dbReference>
<protein>
    <recommendedName>
        <fullName evidence="15">Polyketide synthase</fullName>
    </recommendedName>
</protein>
<dbReference type="InterPro" id="IPR049552">
    <property type="entry name" value="PKS_DH_N"/>
</dbReference>
<evidence type="ECO:0000256" key="4">
    <source>
        <dbReference type="ARBA" id="ARBA00022857"/>
    </source>
</evidence>
<dbReference type="Pfam" id="PF16197">
    <property type="entry name" value="KAsynt_C_assoc"/>
    <property type="match status" value="1"/>
</dbReference>
<proteinExistence type="predicted"/>
<dbReference type="GO" id="GO:0006633">
    <property type="term" value="P:fatty acid biosynthetic process"/>
    <property type="evidence" value="ECO:0007669"/>
    <property type="project" value="InterPro"/>
</dbReference>
<dbReference type="InterPro" id="IPR013154">
    <property type="entry name" value="ADH-like_N"/>
</dbReference>
<dbReference type="SUPFAM" id="SSF53901">
    <property type="entry name" value="Thiolase-like"/>
    <property type="match status" value="1"/>
</dbReference>
<dbReference type="SUPFAM" id="SSF52151">
    <property type="entry name" value="FabD/lysophospholipase-like"/>
    <property type="match status" value="1"/>
</dbReference>
<dbReference type="InterPro" id="IPR014031">
    <property type="entry name" value="Ketoacyl_synth_C"/>
</dbReference>
<dbReference type="PROSITE" id="PS50075">
    <property type="entry name" value="CARRIER"/>
    <property type="match status" value="1"/>
</dbReference>
<evidence type="ECO:0000256" key="1">
    <source>
        <dbReference type="ARBA" id="ARBA00022450"/>
    </source>
</evidence>
<dbReference type="InterPro" id="IPR042104">
    <property type="entry name" value="PKS_dehydratase_sf"/>
</dbReference>
<dbReference type="InterPro" id="IPR049551">
    <property type="entry name" value="PKS_DH_C"/>
</dbReference>
<dbReference type="Gene3D" id="3.30.70.3290">
    <property type="match status" value="1"/>
</dbReference>
<keyword evidence="1" id="KW-0596">Phosphopantetheine</keyword>
<dbReference type="Gene3D" id="3.90.180.10">
    <property type="entry name" value="Medium-chain alcohol dehydrogenases, catalytic domain"/>
    <property type="match status" value="1"/>
</dbReference>
<feature type="compositionally biased region" description="Polar residues" evidence="9">
    <location>
        <begin position="497"/>
        <end position="508"/>
    </location>
</feature>
<evidence type="ECO:0000259" key="12">
    <source>
        <dbReference type="PROSITE" id="PS52019"/>
    </source>
</evidence>
<dbReference type="Pfam" id="PF00698">
    <property type="entry name" value="Acyl_transf_1"/>
    <property type="match status" value="1"/>
</dbReference>
<dbReference type="Pfam" id="PF08242">
    <property type="entry name" value="Methyltransf_12"/>
    <property type="match status" value="1"/>
</dbReference>
<dbReference type="PROSITE" id="PS52004">
    <property type="entry name" value="KS3_2"/>
    <property type="match status" value="1"/>
</dbReference>
<dbReference type="InterPro" id="IPR013217">
    <property type="entry name" value="Methyltransf_12"/>
</dbReference>
<dbReference type="Pfam" id="PF08659">
    <property type="entry name" value="KR"/>
    <property type="match status" value="1"/>
</dbReference>
<dbReference type="Gene3D" id="3.40.47.10">
    <property type="match status" value="1"/>
</dbReference>
<feature type="region of interest" description="Disordered" evidence="9">
    <location>
        <begin position="489"/>
        <end position="519"/>
    </location>
</feature>
<evidence type="ECO:0000313" key="13">
    <source>
        <dbReference type="EMBL" id="KAG7288945.1"/>
    </source>
</evidence>
<feature type="domain" description="Carrier" evidence="10">
    <location>
        <begin position="2543"/>
        <end position="2620"/>
    </location>
</feature>
<dbReference type="EMBL" id="JAHCVI010000002">
    <property type="protein sequence ID" value="KAG7288945.1"/>
    <property type="molecule type" value="Genomic_DNA"/>
</dbReference>
<evidence type="ECO:0008006" key="15">
    <source>
        <dbReference type="Google" id="ProtNLM"/>
    </source>
</evidence>
<evidence type="ECO:0000259" key="10">
    <source>
        <dbReference type="PROSITE" id="PS50075"/>
    </source>
</evidence>
<keyword evidence="2" id="KW-0597">Phosphoprotein</keyword>
<dbReference type="SUPFAM" id="SSF51735">
    <property type="entry name" value="NAD(P)-binding Rossmann-fold domains"/>
    <property type="match status" value="2"/>
</dbReference>
<dbReference type="SMART" id="SM00823">
    <property type="entry name" value="PKS_PP"/>
    <property type="match status" value="1"/>
</dbReference>
<name>A0AAD4I046_9PEZI</name>
<feature type="region of interest" description="Disordered" evidence="9">
    <location>
        <begin position="1877"/>
        <end position="1896"/>
    </location>
</feature>
<dbReference type="InterPro" id="IPR016039">
    <property type="entry name" value="Thiolase-like"/>
</dbReference>
<gene>
    <name evidence="13" type="ORF">NEMBOFW57_005305</name>
</gene>
<dbReference type="Pfam" id="PF13602">
    <property type="entry name" value="ADH_zinc_N_2"/>
    <property type="match status" value="1"/>
</dbReference>
<dbReference type="SMART" id="SM00825">
    <property type="entry name" value="PKS_KS"/>
    <property type="match status" value="1"/>
</dbReference>
<comment type="caution">
    <text evidence="13">The sequence shown here is derived from an EMBL/GenBank/DDBJ whole genome shotgun (WGS) entry which is preliminary data.</text>
</comment>
<dbReference type="InterPro" id="IPR016035">
    <property type="entry name" value="Acyl_Trfase/lysoPLipase"/>
</dbReference>
<dbReference type="SUPFAM" id="SSF47336">
    <property type="entry name" value="ACP-like"/>
    <property type="match status" value="1"/>
</dbReference>
<dbReference type="Pfam" id="PF23114">
    <property type="entry name" value="NAD-bd_HRPKS_sdrA"/>
    <property type="match status" value="1"/>
</dbReference>
<dbReference type="GO" id="GO:1901336">
    <property type="term" value="P:lactone biosynthetic process"/>
    <property type="evidence" value="ECO:0007669"/>
    <property type="project" value="UniProtKB-ARBA"/>
</dbReference>
<dbReference type="PANTHER" id="PTHR43775">
    <property type="entry name" value="FATTY ACID SYNTHASE"/>
    <property type="match status" value="1"/>
</dbReference>
<dbReference type="GO" id="GO:0004315">
    <property type="term" value="F:3-oxoacyl-[acyl-carrier-protein] synthase activity"/>
    <property type="evidence" value="ECO:0007669"/>
    <property type="project" value="InterPro"/>
</dbReference>